<reference evidence="7" key="1">
    <citation type="journal article" date="2022" name="bioRxiv">
        <title>Sequencing and chromosome-scale assembly of the giantPleurodeles waltlgenome.</title>
        <authorList>
            <person name="Brown T."/>
            <person name="Elewa A."/>
            <person name="Iarovenko S."/>
            <person name="Subramanian E."/>
            <person name="Araus A.J."/>
            <person name="Petzold A."/>
            <person name="Susuki M."/>
            <person name="Suzuki K.-i.T."/>
            <person name="Hayashi T."/>
            <person name="Toyoda A."/>
            <person name="Oliveira C."/>
            <person name="Osipova E."/>
            <person name="Leigh N.D."/>
            <person name="Simon A."/>
            <person name="Yun M.H."/>
        </authorList>
    </citation>
    <scope>NUCLEOTIDE SEQUENCE</scope>
    <source>
        <strain evidence="7">20211129_DDA</strain>
        <tissue evidence="7">Liver</tissue>
    </source>
</reference>
<dbReference type="GO" id="GO:0006508">
    <property type="term" value="P:proteolysis"/>
    <property type="evidence" value="ECO:0007669"/>
    <property type="project" value="UniProtKB-KW"/>
</dbReference>
<keyword evidence="2" id="KW-0645">Protease</keyword>
<keyword evidence="3 6" id="KW-0732">Signal</keyword>
<dbReference type="InterPro" id="IPR029058">
    <property type="entry name" value="AB_hydrolase_fold"/>
</dbReference>
<feature type="signal peptide" evidence="6">
    <location>
        <begin position="1"/>
        <end position="21"/>
    </location>
</feature>
<dbReference type="Proteomes" id="UP001066276">
    <property type="component" value="Chromosome 9"/>
</dbReference>
<dbReference type="PANTHER" id="PTHR11010:SF11">
    <property type="entry name" value="THYMUS-SPECIFIC SERINE PROTEASE"/>
    <property type="match status" value="1"/>
</dbReference>
<name>A0AAV7N494_PLEWA</name>
<comment type="similarity">
    <text evidence="1">Belongs to the peptidase S28 family.</text>
</comment>
<evidence type="ECO:0000256" key="4">
    <source>
        <dbReference type="ARBA" id="ARBA00022801"/>
    </source>
</evidence>
<dbReference type="Gene3D" id="3.40.50.1820">
    <property type="entry name" value="alpha/beta hydrolase"/>
    <property type="match status" value="1"/>
</dbReference>
<organism evidence="7 8">
    <name type="scientific">Pleurodeles waltl</name>
    <name type="common">Iberian ribbed newt</name>
    <dbReference type="NCBI Taxonomy" id="8319"/>
    <lineage>
        <taxon>Eukaryota</taxon>
        <taxon>Metazoa</taxon>
        <taxon>Chordata</taxon>
        <taxon>Craniata</taxon>
        <taxon>Vertebrata</taxon>
        <taxon>Euteleostomi</taxon>
        <taxon>Amphibia</taxon>
        <taxon>Batrachia</taxon>
        <taxon>Caudata</taxon>
        <taxon>Salamandroidea</taxon>
        <taxon>Salamandridae</taxon>
        <taxon>Pleurodelinae</taxon>
        <taxon>Pleurodeles</taxon>
    </lineage>
</organism>
<dbReference type="GO" id="GO:0070008">
    <property type="term" value="F:serine-type exopeptidase activity"/>
    <property type="evidence" value="ECO:0007669"/>
    <property type="project" value="InterPro"/>
</dbReference>
<keyword evidence="4" id="KW-0378">Hydrolase</keyword>
<dbReference type="GO" id="GO:0008239">
    <property type="term" value="F:dipeptidyl-peptidase activity"/>
    <property type="evidence" value="ECO:0007669"/>
    <property type="project" value="TreeGrafter"/>
</dbReference>
<dbReference type="InterPro" id="IPR042269">
    <property type="entry name" value="Ser_carbopepase_S28_SKS"/>
</dbReference>
<evidence type="ECO:0000256" key="5">
    <source>
        <dbReference type="ARBA" id="ARBA00023180"/>
    </source>
</evidence>
<evidence type="ECO:0000256" key="3">
    <source>
        <dbReference type="ARBA" id="ARBA00022729"/>
    </source>
</evidence>
<dbReference type="InterPro" id="IPR008758">
    <property type="entry name" value="Peptidase_S28"/>
</dbReference>
<accession>A0AAV7N494</accession>
<dbReference type="Gene3D" id="1.20.120.980">
    <property type="entry name" value="Serine carboxypeptidase S28, SKS domain"/>
    <property type="match status" value="1"/>
</dbReference>
<evidence type="ECO:0000256" key="2">
    <source>
        <dbReference type="ARBA" id="ARBA00022670"/>
    </source>
</evidence>
<evidence type="ECO:0000256" key="6">
    <source>
        <dbReference type="SAM" id="SignalP"/>
    </source>
</evidence>
<dbReference type="Pfam" id="PF05577">
    <property type="entry name" value="Peptidase_S28"/>
    <property type="match status" value="1"/>
</dbReference>
<dbReference type="SUPFAM" id="SSF53474">
    <property type="entry name" value="alpha/beta-Hydrolases"/>
    <property type="match status" value="1"/>
</dbReference>
<keyword evidence="5" id="KW-0325">Glycoprotein</keyword>
<dbReference type="GO" id="GO:0005768">
    <property type="term" value="C:endosome"/>
    <property type="evidence" value="ECO:0007669"/>
    <property type="project" value="TreeGrafter"/>
</dbReference>
<gene>
    <name evidence="7" type="ORF">NDU88_004870</name>
</gene>
<evidence type="ECO:0000313" key="8">
    <source>
        <dbReference type="Proteomes" id="UP001066276"/>
    </source>
</evidence>
<feature type="chain" id="PRO_5043709231" description="Thymus-specific serine protease" evidence="6">
    <location>
        <begin position="22"/>
        <end position="510"/>
    </location>
</feature>
<evidence type="ECO:0008006" key="9">
    <source>
        <dbReference type="Google" id="ProtNLM"/>
    </source>
</evidence>
<evidence type="ECO:0000313" key="7">
    <source>
        <dbReference type="EMBL" id="KAJ1107480.1"/>
    </source>
</evidence>
<dbReference type="GO" id="GO:0005764">
    <property type="term" value="C:lysosome"/>
    <property type="evidence" value="ECO:0007669"/>
    <property type="project" value="TreeGrafter"/>
</dbReference>
<sequence>MKGFCFSALALLLSLLELGDAARNFRLIRQKVLQYREIQSMKEFYYRRKLLRGQQALPANEPVEAYIRQPLDHFNRRNNATYNQRYWINEEYWQRKDGPVFLYIGGESSLSQFAVMAGEHAELAQKHGALLVALEHRFYGTSVNPDGLVLDNLRFLSSQQALADLASFHLFVTQKYSLTTDNTWICFGGSYPGSLSAWFRLKFPHLVYAAVASSAPVRAELDFIGYNKVVSESLADPVVGGSVKCSDAVAEAFDVVDRMLQTTNITQLEKDFNSCESLKGSDDYIEFVSNLADIFMGVVQYNMEMPGNDISKICNTMTDESLGTSYRRLMVINQKYMESMALNCVNNSHQKTLDDLKNTDLSMVGVGERQWYFQTCTEFGYYQTCEHKTCPFSRLISLKSQVDLCFQVFGISADSVQASVQFTNEYYGADHPKASRIIFVNGNIDPWHSLSVLKNQSHSELAIFINGTAHCANMGSSRPMDPPSLKKAREEIAVQVAEWLKAARLNHVDN</sequence>
<keyword evidence="8" id="KW-1185">Reference proteome</keyword>
<dbReference type="PANTHER" id="PTHR11010">
    <property type="entry name" value="PROTEASE S28 PRO-X CARBOXYPEPTIDASE-RELATED"/>
    <property type="match status" value="1"/>
</dbReference>
<comment type="caution">
    <text evidence="7">The sequence shown here is derived from an EMBL/GenBank/DDBJ whole genome shotgun (WGS) entry which is preliminary data.</text>
</comment>
<dbReference type="AlphaFoldDB" id="A0AAV7N494"/>
<dbReference type="EMBL" id="JANPWB010000013">
    <property type="protein sequence ID" value="KAJ1107480.1"/>
    <property type="molecule type" value="Genomic_DNA"/>
</dbReference>
<evidence type="ECO:0000256" key="1">
    <source>
        <dbReference type="ARBA" id="ARBA00011079"/>
    </source>
</evidence>
<protein>
    <recommendedName>
        <fullName evidence="9">Thymus-specific serine protease</fullName>
    </recommendedName>
</protein>
<dbReference type="FunFam" id="3.40.50.1820:FF:000200">
    <property type="entry name" value="Serine protease 16"/>
    <property type="match status" value="1"/>
</dbReference>
<proteinExistence type="inferred from homology"/>